<reference evidence="4" key="1">
    <citation type="submission" date="2017-02" db="UniProtKB">
        <authorList>
            <consortium name="WormBaseParasite"/>
        </authorList>
    </citation>
    <scope>IDENTIFICATION</scope>
</reference>
<reference evidence="2 3" key="2">
    <citation type="submission" date="2018-11" db="EMBL/GenBank/DDBJ databases">
        <authorList>
            <consortium name="Pathogen Informatics"/>
        </authorList>
    </citation>
    <scope>NUCLEOTIDE SEQUENCE [LARGE SCALE GENOMIC DNA]</scope>
    <source>
        <strain evidence="2 3">Costa Rica</strain>
    </source>
</reference>
<proteinExistence type="predicted"/>
<accession>A0A0R3PCV4</accession>
<gene>
    <name evidence="2" type="ORF">ACOC_LOCUS1692</name>
</gene>
<feature type="region of interest" description="Disordered" evidence="1">
    <location>
        <begin position="1"/>
        <end position="25"/>
    </location>
</feature>
<evidence type="ECO:0000313" key="4">
    <source>
        <dbReference type="WBParaSite" id="ACOC_0000169101-mRNA-1"/>
    </source>
</evidence>
<keyword evidence="3" id="KW-1185">Reference proteome</keyword>
<evidence type="ECO:0000313" key="3">
    <source>
        <dbReference type="Proteomes" id="UP000267027"/>
    </source>
</evidence>
<dbReference type="EMBL" id="UYYA01000270">
    <property type="protein sequence ID" value="VDM53277.1"/>
    <property type="molecule type" value="Genomic_DNA"/>
</dbReference>
<dbReference type="Proteomes" id="UP000267027">
    <property type="component" value="Unassembled WGS sequence"/>
</dbReference>
<evidence type="ECO:0000256" key="1">
    <source>
        <dbReference type="SAM" id="MobiDB-lite"/>
    </source>
</evidence>
<sequence>MLKNGNGSRKELGMLGDMTDGSAGSITGNPVVTKGGVKAAVAVHGYTATGCGSTTSGDGDISTDEASEILVLHCHT</sequence>
<dbReference type="AlphaFoldDB" id="A0A0R3PCV4"/>
<protein>
    <submittedName>
        <fullName evidence="2 4">Uncharacterized protein</fullName>
    </submittedName>
</protein>
<name>A0A0R3PCV4_ANGCS</name>
<organism evidence="4">
    <name type="scientific">Angiostrongylus costaricensis</name>
    <name type="common">Nematode worm</name>
    <dbReference type="NCBI Taxonomy" id="334426"/>
    <lineage>
        <taxon>Eukaryota</taxon>
        <taxon>Metazoa</taxon>
        <taxon>Ecdysozoa</taxon>
        <taxon>Nematoda</taxon>
        <taxon>Chromadorea</taxon>
        <taxon>Rhabditida</taxon>
        <taxon>Rhabditina</taxon>
        <taxon>Rhabditomorpha</taxon>
        <taxon>Strongyloidea</taxon>
        <taxon>Metastrongylidae</taxon>
        <taxon>Angiostrongylus</taxon>
    </lineage>
</organism>
<dbReference type="WBParaSite" id="ACOC_0000169101-mRNA-1">
    <property type="protein sequence ID" value="ACOC_0000169101-mRNA-1"/>
    <property type="gene ID" value="ACOC_0000169101"/>
</dbReference>
<evidence type="ECO:0000313" key="2">
    <source>
        <dbReference type="EMBL" id="VDM53277.1"/>
    </source>
</evidence>